<comment type="caution">
    <text evidence="10">The sequence shown here is derived from an EMBL/GenBank/DDBJ whole genome shotgun (WGS) entry which is preliminary data.</text>
</comment>
<feature type="transmembrane region" description="Helical" evidence="8">
    <location>
        <begin position="208"/>
        <end position="227"/>
    </location>
</feature>
<dbReference type="PANTHER" id="PTHR33908">
    <property type="entry name" value="MANNOSYLTRANSFERASE YKCB-RELATED"/>
    <property type="match status" value="1"/>
</dbReference>
<feature type="transmembrane region" description="Helical" evidence="8">
    <location>
        <begin position="403"/>
        <end position="420"/>
    </location>
</feature>
<feature type="transmembrane region" description="Helical" evidence="8">
    <location>
        <begin position="117"/>
        <end position="135"/>
    </location>
</feature>
<sequence>MINGDWRIFVVLMMFAVAGSIIIGVTGKTLTLNSFDELRDDAEVYNDQAFALLDEHTLGESLGNFKKPPGYSLFLTIPYGLFGRHLTVAWVAQVLLFIGALFMLWRMSNMLFDRWVAVMPLLGISFFWGITFYVFKMESEILALFLVTLLIYTLFWKWNEDVFWRKTVACGAVFAFLVLTKPIFLYVVPIIVYFLVRDTWRRDYKCATIHAAVFITIIALASGGWMIRNYLTTGDYQIEQNTGHIIWGRGGVAELSTREVVAYTTASLFGNLVADYVFPGYAEFPVPSANRRYIIDRIHAMRDDGVADHEINAFFLAGGVEKIRQNPIKYIVTTVPGIFELNALVNHRGFSLVHVFIGTHEEIPRGVKFAIIGMLRTGWLLFLGVAVYGMVQAWKSYDRRWHVFIFLVLYVNIIYALIIAPVEPRFLVPVLPFYFLFFVMGIHAIIEKLTRRKMVSI</sequence>
<evidence type="ECO:0000256" key="1">
    <source>
        <dbReference type="ARBA" id="ARBA00004651"/>
    </source>
</evidence>
<keyword evidence="2" id="KW-1003">Cell membrane</keyword>
<feature type="transmembrane region" description="Helical" evidence="8">
    <location>
        <begin position="171"/>
        <end position="196"/>
    </location>
</feature>
<keyword evidence="5 8" id="KW-0812">Transmembrane</keyword>
<keyword evidence="6 8" id="KW-1133">Transmembrane helix</keyword>
<evidence type="ECO:0000256" key="8">
    <source>
        <dbReference type="SAM" id="Phobius"/>
    </source>
</evidence>
<dbReference type="InterPro" id="IPR050297">
    <property type="entry name" value="LipidA_mod_glycosyltrf_83"/>
</dbReference>
<evidence type="ECO:0000256" key="2">
    <source>
        <dbReference type="ARBA" id="ARBA00022475"/>
    </source>
</evidence>
<feature type="transmembrane region" description="Helical" evidence="8">
    <location>
        <begin position="86"/>
        <end position="105"/>
    </location>
</feature>
<keyword evidence="3" id="KW-0328">Glycosyltransferase</keyword>
<feature type="transmembrane region" description="Helical" evidence="8">
    <location>
        <begin position="426"/>
        <end position="446"/>
    </location>
</feature>
<evidence type="ECO:0000313" key="11">
    <source>
        <dbReference type="Proteomes" id="UP000229098"/>
    </source>
</evidence>
<feature type="transmembrane region" description="Helical" evidence="8">
    <location>
        <begin position="369"/>
        <end position="391"/>
    </location>
</feature>
<evidence type="ECO:0000256" key="7">
    <source>
        <dbReference type="ARBA" id="ARBA00023136"/>
    </source>
</evidence>
<protein>
    <recommendedName>
        <fullName evidence="9">Glycosyltransferase RgtA/B/C/D-like domain-containing protein</fullName>
    </recommendedName>
</protein>
<dbReference type="PANTHER" id="PTHR33908:SF11">
    <property type="entry name" value="MEMBRANE PROTEIN"/>
    <property type="match status" value="1"/>
</dbReference>
<feature type="domain" description="Glycosyltransferase RgtA/B/C/D-like" evidence="9">
    <location>
        <begin position="66"/>
        <end position="220"/>
    </location>
</feature>
<dbReference type="EMBL" id="PFEF01000005">
    <property type="protein sequence ID" value="PJE64605.1"/>
    <property type="molecule type" value="Genomic_DNA"/>
</dbReference>
<evidence type="ECO:0000313" key="10">
    <source>
        <dbReference type="EMBL" id="PJE64605.1"/>
    </source>
</evidence>
<evidence type="ECO:0000256" key="3">
    <source>
        <dbReference type="ARBA" id="ARBA00022676"/>
    </source>
</evidence>
<keyword evidence="7 8" id="KW-0472">Membrane</keyword>
<dbReference type="Proteomes" id="UP000229098">
    <property type="component" value="Unassembled WGS sequence"/>
</dbReference>
<evidence type="ECO:0000256" key="6">
    <source>
        <dbReference type="ARBA" id="ARBA00022989"/>
    </source>
</evidence>
<evidence type="ECO:0000256" key="5">
    <source>
        <dbReference type="ARBA" id="ARBA00022692"/>
    </source>
</evidence>
<dbReference type="GO" id="GO:0005886">
    <property type="term" value="C:plasma membrane"/>
    <property type="evidence" value="ECO:0007669"/>
    <property type="project" value="UniProtKB-SubCell"/>
</dbReference>
<organism evidence="10 11">
    <name type="scientific">Candidatus Ryanbacteria bacterium CG10_big_fil_rev_8_21_14_0_10_43_42</name>
    <dbReference type="NCBI Taxonomy" id="1974864"/>
    <lineage>
        <taxon>Bacteria</taxon>
        <taxon>Candidatus Ryaniibacteriota</taxon>
    </lineage>
</organism>
<accession>A0A2M8KXE5</accession>
<name>A0A2M8KXE5_9BACT</name>
<feature type="transmembrane region" description="Helical" evidence="8">
    <location>
        <begin position="6"/>
        <end position="25"/>
    </location>
</feature>
<dbReference type="GO" id="GO:0009103">
    <property type="term" value="P:lipopolysaccharide biosynthetic process"/>
    <property type="evidence" value="ECO:0007669"/>
    <property type="project" value="UniProtKB-ARBA"/>
</dbReference>
<dbReference type="Pfam" id="PF13231">
    <property type="entry name" value="PMT_2"/>
    <property type="match status" value="1"/>
</dbReference>
<keyword evidence="4" id="KW-0808">Transferase</keyword>
<dbReference type="AlphaFoldDB" id="A0A2M8KXE5"/>
<dbReference type="GO" id="GO:0016763">
    <property type="term" value="F:pentosyltransferase activity"/>
    <property type="evidence" value="ECO:0007669"/>
    <property type="project" value="TreeGrafter"/>
</dbReference>
<dbReference type="InterPro" id="IPR038731">
    <property type="entry name" value="RgtA/B/C-like"/>
</dbReference>
<feature type="transmembrane region" description="Helical" evidence="8">
    <location>
        <begin position="142"/>
        <end position="159"/>
    </location>
</feature>
<proteinExistence type="predicted"/>
<comment type="subcellular location">
    <subcellularLocation>
        <location evidence="1">Cell membrane</location>
        <topology evidence="1">Multi-pass membrane protein</topology>
    </subcellularLocation>
</comment>
<evidence type="ECO:0000259" key="9">
    <source>
        <dbReference type="Pfam" id="PF13231"/>
    </source>
</evidence>
<evidence type="ECO:0000256" key="4">
    <source>
        <dbReference type="ARBA" id="ARBA00022679"/>
    </source>
</evidence>
<reference evidence="11" key="1">
    <citation type="submission" date="2017-09" db="EMBL/GenBank/DDBJ databases">
        <title>Depth-based differentiation of microbial function through sediment-hosted aquifers and enrichment of novel symbionts in the deep terrestrial subsurface.</title>
        <authorList>
            <person name="Probst A.J."/>
            <person name="Ladd B."/>
            <person name="Jarett J.K."/>
            <person name="Geller-Mcgrath D.E."/>
            <person name="Sieber C.M.K."/>
            <person name="Emerson J.B."/>
            <person name="Anantharaman K."/>
            <person name="Thomas B.C."/>
            <person name="Malmstrom R."/>
            <person name="Stieglmeier M."/>
            <person name="Klingl A."/>
            <person name="Woyke T."/>
            <person name="Ryan C.M."/>
            <person name="Banfield J.F."/>
        </authorList>
    </citation>
    <scope>NUCLEOTIDE SEQUENCE [LARGE SCALE GENOMIC DNA]</scope>
</reference>
<gene>
    <name evidence="10" type="ORF">COU90_02075</name>
</gene>